<organism evidence="2 3">
    <name type="scientific">Saxophila tyrrhenica</name>
    <dbReference type="NCBI Taxonomy" id="1690608"/>
    <lineage>
        <taxon>Eukaryota</taxon>
        <taxon>Fungi</taxon>
        <taxon>Dikarya</taxon>
        <taxon>Ascomycota</taxon>
        <taxon>Pezizomycotina</taxon>
        <taxon>Dothideomycetes</taxon>
        <taxon>Dothideomycetidae</taxon>
        <taxon>Mycosphaerellales</taxon>
        <taxon>Extremaceae</taxon>
        <taxon>Saxophila</taxon>
    </lineage>
</organism>
<name>A0AAV9PNQ5_9PEZI</name>
<dbReference type="EMBL" id="JAVRRT010000001">
    <property type="protein sequence ID" value="KAK5175426.1"/>
    <property type="molecule type" value="Genomic_DNA"/>
</dbReference>
<sequence length="340" mass="36928">MAVTLTVPSTEARSSHVSDSTVQPFLQPDFDPVDYLNNTLPALSTSSISRNTSTATRAVPLPELSSQIQGLLTRLNAQTTRLSNALTQLTDEILRSGGRLAYEVEVLRGETIGLTDSLDNGLKKDIEVFTKTHAEDNAAETGEVDGDTAVTAQTGQDAEPEYLTQLKTLTAVRERLDSVIKIFGEAMQWPLAPSDLSLTSSLISVSAPDSGDDSRSREEKGKAYVEKLRTEINDLLGPGNNAEGLETASARIDELRQLAEVWKGTAEEKARLKLVESLQKPVEERQKALGQAAGSRKPNPSPSRGMDYRYGNPDSSRAGSEGGYGFLQNLRNLKNDMYLD</sequence>
<protein>
    <submittedName>
        <fullName evidence="2">Uncharacterized protein</fullName>
    </submittedName>
</protein>
<accession>A0AAV9PNQ5</accession>
<proteinExistence type="predicted"/>
<dbReference type="AlphaFoldDB" id="A0AAV9PNQ5"/>
<reference evidence="2 3" key="1">
    <citation type="submission" date="2023-08" db="EMBL/GenBank/DDBJ databases">
        <title>Black Yeasts Isolated from many extreme environments.</title>
        <authorList>
            <person name="Coleine C."/>
            <person name="Stajich J.E."/>
            <person name="Selbmann L."/>
        </authorList>
    </citation>
    <scope>NUCLEOTIDE SEQUENCE [LARGE SCALE GENOMIC DNA]</scope>
    <source>
        <strain evidence="2 3">CCFEE 5935</strain>
    </source>
</reference>
<dbReference type="RefSeq" id="XP_064664064.1">
    <property type="nucleotide sequence ID" value="XM_064797830.1"/>
</dbReference>
<gene>
    <name evidence="2" type="ORF">LTR77_000565</name>
</gene>
<dbReference type="Gene3D" id="6.10.250.2790">
    <property type="match status" value="1"/>
</dbReference>
<evidence type="ECO:0000256" key="1">
    <source>
        <dbReference type="SAM" id="MobiDB-lite"/>
    </source>
</evidence>
<dbReference type="GeneID" id="89921915"/>
<comment type="caution">
    <text evidence="2">The sequence shown here is derived from an EMBL/GenBank/DDBJ whole genome shotgun (WGS) entry which is preliminary data.</text>
</comment>
<dbReference type="Proteomes" id="UP001337655">
    <property type="component" value="Unassembled WGS sequence"/>
</dbReference>
<keyword evidence="3" id="KW-1185">Reference proteome</keyword>
<feature type="region of interest" description="Disordered" evidence="1">
    <location>
        <begin position="283"/>
        <end position="326"/>
    </location>
</feature>
<evidence type="ECO:0000313" key="2">
    <source>
        <dbReference type="EMBL" id="KAK5175426.1"/>
    </source>
</evidence>
<evidence type="ECO:0000313" key="3">
    <source>
        <dbReference type="Proteomes" id="UP001337655"/>
    </source>
</evidence>